<dbReference type="Gene3D" id="2.60.120.200">
    <property type="match status" value="1"/>
</dbReference>
<feature type="compositionally biased region" description="Low complexity" evidence="1">
    <location>
        <begin position="98"/>
        <end position="134"/>
    </location>
</feature>
<feature type="chain" id="PRO_5045201977" description="GH16 domain-containing protein" evidence="2">
    <location>
        <begin position="21"/>
        <end position="441"/>
    </location>
</feature>
<evidence type="ECO:0000259" key="3">
    <source>
        <dbReference type="PROSITE" id="PS51762"/>
    </source>
</evidence>
<dbReference type="CDD" id="cd02181">
    <property type="entry name" value="GH16_fungal_Lam16A_glucanase"/>
    <property type="match status" value="1"/>
</dbReference>
<dbReference type="SUPFAM" id="SSF49899">
    <property type="entry name" value="Concanavalin A-like lectins/glucanases"/>
    <property type="match status" value="1"/>
</dbReference>
<dbReference type="PANTHER" id="PTHR10963">
    <property type="entry name" value="GLYCOSYL HYDROLASE-RELATED"/>
    <property type="match status" value="1"/>
</dbReference>
<feature type="region of interest" description="Disordered" evidence="1">
    <location>
        <begin position="84"/>
        <end position="136"/>
    </location>
</feature>
<evidence type="ECO:0000313" key="4">
    <source>
        <dbReference type="EMBL" id="KAL0950671.1"/>
    </source>
</evidence>
<keyword evidence="5" id="KW-1185">Reference proteome</keyword>
<sequence>MHYPKALPLCLLLLISDASASFSPRSMMERAHKVALKHSRGLARDLRVAFGGAVVDERAQKGRRLIKRGEYCVAGPKAGLSGAHSGGGGAGVGGSVGSNGTSPASGSRPSATRGSTTTRTGTGAGASPTSASSPWTLVEEHSGSDFYNGWDFFIGADPTNGIVTYVDEGTGRNAGLLNVNSAGNALMRVETTPNVPNTRQSIRITTKSLFDGGLFVMDSIHMPTGCGTWPAFWTNGPNWPSGGEIDIVEGVHDYTNNQMTIHTDPGCRLSTTDAGSLKISGAVIGGQDCAAASTGNQGCGIRASASNSFGAAFNRNGGGVYAMQWDSTGVAVYFFPRDAIPADLTSNAPQPSSWGAPQARWPASGCNPFEFFKQHHVIFDTTLCGDWAAGVWSSAGVPGQDQSCAQRTGYPTCEAFVRANGASFNEAFWEVQYVKIFQEKQ</sequence>
<gene>
    <name evidence="4" type="ORF">HGRIS_007456</name>
</gene>
<comment type="caution">
    <text evidence="4">The sequence shown here is derived from an EMBL/GenBank/DDBJ whole genome shotgun (WGS) entry which is preliminary data.</text>
</comment>
<dbReference type="InterPro" id="IPR013320">
    <property type="entry name" value="ConA-like_dom_sf"/>
</dbReference>
<reference evidence="5" key="1">
    <citation type="submission" date="2024-06" db="EMBL/GenBank/DDBJ databases">
        <title>Multi-omics analyses provide insights into the biosynthesis of the anticancer antibiotic pleurotin in Hohenbuehelia grisea.</title>
        <authorList>
            <person name="Weaver J.A."/>
            <person name="Alberti F."/>
        </authorList>
    </citation>
    <scope>NUCLEOTIDE SEQUENCE [LARGE SCALE GENOMIC DNA]</scope>
    <source>
        <strain evidence="5">T-177</strain>
    </source>
</reference>
<organism evidence="4 5">
    <name type="scientific">Hohenbuehelia grisea</name>
    <dbReference type="NCBI Taxonomy" id="104357"/>
    <lineage>
        <taxon>Eukaryota</taxon>
        <taxon>Fungi</taxon>
        <taxon>Dikarya</taxon>
        <taxon>Basidiomycota</taxon>
        <taxon>Agaricomycotina</taxon>
        <taxon>Agaricomycetes</taxon>
        <taxon>Agaricomycetidae</taxon>
        <taxon>Agaricales</taxon>
        <taxon>Pleurotineae</taxon>
        <taxon>Pleurotaceae</taxon>
        <taxon>Hohenbuehelia</taxon>
    </lineage>
</organism>
<dbReference type="EMBL" id="JASNQZ010000011">
    <property type="protein sequence ID" value="KAL0950671.1"/>
    <property type="molecule type" value="Genomic_DNA"/>
</dbReference>
<feature type="signal peptide" evidence="2">
    <location>
        <begin position="1"/>
        <end position="20"/>
    </location>
</feature>
<name>A0ABR3J4W2_9AGAR</name>
<dbReference type="Proteomes" id="UP001556367">
    <property type="component" value="Unassembled WGS sequence"/>
</dbReference>
<protein>
    <recommendedName>
        <fullName evidence="3">GH16 domain-containing protein</fullName>
    </recommendedName>
</protein>
<dbReference type="InterPro" id="IPR050546">
    <property type="entry name" value="Glycosyl_Hydrlase_16"/>
</dbReference>
<keyword evidence="2" id="KW-0732">Signal</keyword>
<feature type="compositionally biased region" description="Gly residues" evidence="1">
    <location>
        <begin position="84"/>
        <end position="97"/>
    </location>
</feature>
<evidence type="ECO:0000256" key="2">
    <source>
        <dbReference type="SAM" id="SignalP"/>
    </source>
</evidence>
<dbReference type="InterPro" id="IPR000757">
    <property type="entry name" value="Beta-glucanase-like"/>
</dbReference>
<evidence type="ECO:0000256" key="1">
    <source>
        <dbReference type="SAM" id="MobiDB-lite"/>
    </source>
</evidence>
<accession>A0ABR3J4W2</accession>
<proteinExistence type="predicted"/>
<feature type="domain" description="GH16" evidence="3">
    <location>
        <begin position="131"/>
        <end position="396"/>
    </location>
</feature>
<dbReference type="PANTHER" id="PTHR10963:SF24">
    <property type="entry name" value="GLYCOSIDASE C21B10.07-RELATED"/>
    <property type="match status" value="1"/>
</dbReference>
<evidence type="ECO:0000313" key="5">
    <source>
        <dbReference type="Proteomes" id="UP001556367"/>
    </source>
</evidence>
<dbReference type="PROSITE" id="PS51762">
    <property type="entry name" value="GH16_2"/>
    <property type="match status" value="1"/>
</dbReference>
<dbReference type="Pfam" id="PF26113">
    <property type="entry name" value="GH16_XgeA"/>
    <property type="match status" value="1"/>
</dbReference>